<feature type="transmembrane region" description="Helical" evidence="6">
    <location>
        <begin position="747"/>
        <end position="772"/>
    </location>
</feature>
<keyword evidence="4 6" id="KW-1133">Transmembrane helix</keyword>
<dbReference type="Proteomes" id="UP000509302">
    <property type="component" value="Chromosome"/>
</dbReference>
<reference evidence="9 10" key="1">
    <citation type="journal article" date="2006" name="Int. J. Syst. Evol. Microbiol.">
        <title>Costertonia aggregata gen. nov., sp. nov., a mesophilic marine bacterium of the family Flavobacteriaceae, isolated from a mature biofilm.</title>
        <authorList>
            <person name="Kwon K.K."/>
            <person name="Lee Y.K."/>
            <person name="Lee H.K."/>
        </authorList>
    </citation>
    <scope>NUCLEOTIDE SEQUENCE [LARGE SCALE GENOMIC DNA]</scope>
    <source>
        <strain evidence="9 10">KCCM 42265</strain>
    </source>
</reference>
<dbReference type="AlphaFoldDB" id="A0A7H9AQI2"/>
<feature type="domain" description="ABC3 transporter permease C-terminal" evidence="7">
    <location>
        <begin position="283"/>
        <end position="396"/>
    </location>
</feature>
<feature type="domain" description="MacB-like periplasmic core" evidence="8">
    <location>
        <begin position="428"/>
        <end position="587"/>
    </location>
</feature>
<dbReference type="EMBL" id="CP058595">
    <property type="protein sequence ID" value="QLG45708.1"/>
    <property type="molecule type" value="Genomic_DNA"/>
</dbReference>
<dbReference type="KEGG" id="cagg:HYG79_10225"/>
<evidence type="ECO:0000256" key="3">
    <source>
        <dbReference type="ARBA" id="ARBA00022692"/>
    </source>
</evidence>
<keyword evidence="10" id="KW-1185">Reference proteome</keyword>
<dbReference type="RefSeq" id="WP_179241995.1">
    <property type="nucleotide sequence ID" value="NZ_CP058595.1"/>
</dbReference>
<dbReference type="Pfam" id="PF02687">
    <property type="entry name" value="FtsX"/>
    <property type="match status" value="2"/>
</dbReference>
<evidence type="ECO:0000256" key="4">
    <source>
        <dbReference type="ARBA" id="ARBA00022989"/>
    </source>
</evidence>
<dbReference type="GO" id="GO:0022857">
    <property type="term" value="F:transmembrane transporter activity"/>
    <property type="evidence" value="ECO:0007669"/>
    <property type="project" value="TreeGrafter"/>
</dbReference>
<evidence type="ECO:0000256" key="1">
    <source>
        <dbReference type="ARBA" id="ARBA00004651"/>
    </source>
</evidence>
<gene>
    <name evidence="9" type="ORF">HYG79_10225</name>
</gene>
<evidence type="ECO:0000256" key="5">
    <source>
        <dbReference type="ARBA" id="ARBA00023136"/>
    </source>
</evidence>
<dbReference type="GO" id="GO:0005886">
    <property type="term" value="C:plasma membrane"/>
    <property type="evidence" value="ECO:0007669"/>
    <property type="project" value="UniProtKB-SubCell"/>
</dbReference>
<dbReference type="InterPro" id="IPR003838">
    <property type="entry name" value="ABC3_permease_C"/>
</dbReference>
<feature type="transmembrane region" description="Helical" evidence="6">
    <location>
        <begin position="715"/>
        <end position="735"/>
    </location>
</feature>
<feature type="domain" description="ABC3 transporter permease C-terminal" evidence="7">
    <location>
        <begin position="666"/>
        <end position="779"/>
    </location>
</feature>
<keyword evidence="3 6" id="KW-0812">Transmembrane</keyword>
<evidence type="ECO:0000259" key="7">
    <source>
        <dbReference type="Pfam" id="PF02687"/>
    </source>
</evidence>
<keyword evidence="5 6" id="KW-0472">Membrane</keyword>
<evidence type="ECO:0000259" key="8">
    <source>
        <dbReference type="Pfam" id="PF12704"/>
    </source>
</evidence>
<feature type="transmembrane region" description="Helical" evidence="6">
    <location>
        <begin position="419"/>
        <end position="438"/>
    </location>
</feature>
<dbReference type="PANTHER" id="PTHR30572">
    <property type="entry name" value="MEMBRANE COMPONENT OF TRANSPORTER-RELATED"/>
    <property type="match status" value="1"/>
</dbReference>
<evidence type="ECO:0000256" key="6">
    <source>
        <dbReference type="SAM" id="Phobius"/>
    </source>
</evidence>
<dbReference type="PANTHER" id="PTHR30572:SF18">
    <property type="entry name" value="ABC-TYPE MACROLIDE FAMILY EXPORT SYSTEM PERMEASE COMPONENT 2"/>
    <property type="match status" value="1"/>
</dbReference>
<feature type="transmembrane region" description="Helical" evidence="6">
    <location>
        <begin position="663"/>
        <end position="687"/>
    </location>
</feature>
<accession>A0A7H9AQI2</accession>
<feature type="transmembrane region" description="Helical" evidence="6">
    <location>
        <begin position="328"/>
        <end position="354"/>
    </location>
</feature>
<comment type="subcellular location">
    <subcellularLocation>
        <location evidence="1">Cell membrane</location>
        <topology evidence="1">Multi-pass membrane protein</topology>
    </subcellularLocation>
</comment>
<feature type="transmembrane region" description="Helical" evidence="6">
    <location>
        <begin position="276"/>
        <end position="297"/>
    </location>
</feature>
<keyword evidence="2" id="KW-1003">Cell membrane</keyword>
<dbReference type="InterPro" id="IPR050250">
    <property type="entry name" value="Macrolide_Exporter_MacB"/>
</dbReference>
<dbReference type="Pfam" id="PF12704">
    <property type="entry name" value="MacB_PCD"/>
    <property type="match status" value="2"/>
</dbReference>
<organism evidence="9 10">
    <name type="scientific">Costertonia aggregata</name>
    <dbReference type="NCBI Taxonomy" id="343403"/>
    <lineage>
        <taxon>Bacteria</taxon>
        <taxon>Pseudomonadati</taxon>
        <taxon>Bacteroidota</taxon>
        <taxon>Flavobacteriia</taxon>
        <taxon>Flavobacteriales</taxon>
        <taxon>Flavobacteriaceae</taxon>
        <taxon>Costertonia</taxon>
    </lineage>
</organism>
<feature type="transmembrane region" description="Helical" evidence="6">
    <location>
        <begin position="370"/>
        <end position="394"/>
    </location>
</feature>
<feature type="domain" description="MacB-like periplasmic core" evidence="8">
    <location>
        <begin position="20"/>
        <end position="237"/>
    </location>
</feature>
<name>A0A7H9AQI2_9FLAO</name>
<dbReference type="InterPro" id="IPR025857">
    <property type="entry name" value="MacB_PCD"/>
</dbReference>
<sequence length="786" mass="88761">MFKNYLKIAWRNLIRNKSFSLLNIVGLSMGLGVTALIVIWINFETGVDQFHTKKDRIYEVYNQYPIEGEIWTWNSTPKIMAPTIKKDYPEVERVSRYNYDDTFLFSVGDKRMKSTGTIVDPDFLHIFSFPLIEGSIETVLEGVNSVVITETFAKKIFGDAPAMGKTVKVDNKDVFTVTGILKDLPDNTGFNFEFLMPWAYAKQRGWNDTYWGNNSIATYVLLKKGTDYDAFSSKIKNLRERYDKDSPEMVTYLYPWSRYWLHSEFVNGEEVGGRIILIRMFGIIAFIILLIACINFMNLSTARSEKRAKEVGIRKVVGARKRALIGQFLGESILITFLAAVLALIMVALCLPAFSELVEKPLSLDLTNEWFWVSALTIILGTGVLAGSYPALYLSGFKPSTVLKGAFKKISAPVTPRKVLVVVQFSVAIILITASIIVTQQLQSVQNRQSGYSKNNLIYSLIEGDLGKNYDLIKKELLVSGIAESVTKTNSPITQGWSNSWAFEWKGKDKDNKTTIQRFNADDAIAKTTGMEIIAGRDFDLDKYSTDSTAVILNESAVRLMKFEQPLGQIIKDNGIDWHVVGVVKDFILDSPFQKIEPMVIEGAMYANNVIHIKFKTDESTSESLAKTEAVFRKYNPEYPFDYEFVDQEYAKKFQSEKQTGQLVGLFTLFTIFISCLGLFGLASYMAENRIKEIGIRKVLGASVQNITTLLSKDFLKLVLISIVLAVPVSWYFMSKWLEDFSYRITISWWTFALAGILALLIALVTVSYQAIKAAIVNPVKSLRTE</sequence>
<proteinExistence type="predicted"/>
<feature type="transmembrane region" description="Helical" evidence="6">
    <location>
        <begin position="21"/>
        <end position="43"/>
    </location>
</feature>
<evidence type="ECO:0000256" key="2">
    <source>
        <dbReference type="ARBA" id="ARBA00022475"/>
    </source>
</evidence>
<evidence type="ECO:0000313" key="9">
    <source>
        <dbReference type="EMBL" id="QLG45708.1"/>
    </source>
</evidence>
<protein>
    <submittedName>
        <fullName evidence="9">ABC transporter permease</fullName>
    </submittedName>
</protein>
<evidence type="ECO:0000313" key="10">
    <source>
        <dbReference type="Proteomes" id="UP000509302"/>
    </source>
</evidence>